<evidence type="ECO:0000256" key="1">
    <source>
        <dbReference type="SAM" id="Phobius"/>
    </source>
</evidence>
<gene>
    <name evidence="2" type="ORF">CC86DRAFT_202617</name>
</gene>
<dbReference type="EMBL" id="MU006223">
    <property type="protein sequence ID" value="KAF2827984.1"/>
    <property type="molecule type" value="Genomic_DNA"/>
</dbReference>
<name>A0A6A7A576_9PLEO</name>
<sequence length="83" mass="9431">MMSARYSCISPCHIVSLHFHLHLYFFSYMSIFPAITSILLFLHFPFPLNSGETSAMRKSPSLRIALTSPLKEPWLGSVQSSRV</sequence>
<organism evidence="2 3">
    <name type="scientific">Ophiobolus disseminans</name>
    <dbReference type="NCBI Taxonomy" id="1469910"/>
    <lineage>
        <taxon>Eukaryota</taxon>
        <taxon>Fungi</taxon>
        <taxon>Dikarya</taxon>
        <taxon>Ascomycota</taxon>
        <taxon>Pezizomycotina</taxon>
        <taxon>Dothideomycetes</taxon>
        <taxon>Pleosporomycetidae</taxon>
        <taxon>Pleosporales</taxon>
        <taxon>Pleosporineae</taxon>
        <taxon>Phaeosphaeriaceae</taxon>
        <taxon>Ophiobolus</taxon>
    </lineage>
</organism>
<protein>
    <submittedName>
        <fullName evidence="2">Uncharacterized protein</fullName>
    </submittedName>
</protein>
<evidence type="ECO:0000313" key="3">
    <source>
        <dbReference type="Proteomes" id="UP000799424"/>
    </source>
</evidence>
<accession>A0A6A7A576</accession>
<keyword evidence="1" id="KW-0812">Transmembrane</keyword>
<dbReference type="AlphaFoldDB" id="A0A6A7A576"/>
<keyword evidence="1" id="KW-1133">Transmembrane helix</keyword>
<reference evidence="2" key="1">
    <citation type="journal article" date="2020" name="Stud. Mycol.">
        <title>101 Dothideomycetes genomes: a test case for predicting lifestyles and emergence of pathogens.</title>
        <authorList>
            <person name="Haridas S."/>
            <person name="Albert R."/>
            <person name="Binder M."/>
            <person name="Bloem J."/>
            <person name="Labutti K."/>
            <person name="Salamov A."/>
            <person name="Andreopoulos B."/>
            <person name="Baker S."/>
            <person name="Barry K."/>
            <person name="Bills G."/>
            <person name="Bluhm B."/>
            <person name="Cannon C."/>
            <person name="Castanera R."/>
            <person name="Culley D."/>
            <person name="Daum C."/>
            <person name="Ezra D."/>
            <person name="Gonzalez J."/>
            <person name="Henrissat B."/>
            <person name="Kuo A."/>
            <person name="Liang C."/>
            <person name="Lipzen A."/>
            <person name="Lutzoni F."/>
            <person name="Magnuson J."/>
            <person name="Mondo S."/>
            <person name="Nolan M."/>
            <person name="Ohm R."/>
            <person name="Pangilinan J."/>
            <person name="Park H.-J."/>
            <person name="Ramirez L."/>
            <person name="Alfaro M."/>
            <person name="Sun H."/>
            <person name="Tritt A."/>
            <person name="Yoshinaga Y."/>
            <person name="Zwiers L.-H."/>
            <person name="Turgeon B."/>
            <person name="Goodwin S."/>
            <person name="Spatafora J."/>
            <person name="Crous P."/>
            <person name="Grigoriev I."/>
        </authorList>
    </citation>
    <scope>NUCLEOTIDE SEQUENCE</scope>
    <source>
        <strain evidence="2">CBS 113818</strain>
    </source>
</reference>
<keyword evidence="1" id="KW-0472">Membrane</keyword>
<keyword evidence="3" id="KW-1185">Reference proteome</keyword>
<proteinExistence type="predicted"/>
<dbReference type="Proteomes" id="UP000799424">
    <property type="component" value="Unassembled WGS sequence"/>
</dbReference>
<feature type="transmembrane region" description="Helical" evidence="1">
    <location>
        <begin position="21"/>
        <end position="44"/>
    </location>
</feature>
<evidence type="ECO:0000313" key="2">
    <source>
        <dbReference type="EMBL" id="KAF2827984.1"/>
    </source>
</evidence>